<protein>
    <submittedName>
        <fullName evidence="4">Lysin</fullName>
    </submittedName>
</protein>
<feature type="coiled-coil region" evidence="1">
    <location>
        <begin position="12"/>
        <end position="46"/>
    </location>
</feature>
<dbReference type="Pfam" id="PF01832">
    <property type="entry name" value="Glucosaminidase"/>
    <property type="match status" value="1"/>
</dbReference>
<dbReference type="Gene3D" id="1.10.530.10">
    <property type="match status" value="1"/>
</dbReference>
<dbReference type="EMBL" id="KP054477">
    <property type="protein sequence ID" value="AIZ94634.1"/>
    <property type="molecule type" value="Genomic_DNA"/>
</dbReference>
<feature type="region of interest" description="Disordered" evidence="2">
    <location>
        <begin position="261"/>
        <end position="286"/>
    </location>
</feature>
<sequence length="1170" mass="124113">MVEENINLDVSNQAAKDAIQDVTKDIDELEKRIERISNARVNNNNTLSNKQVATAQGGLSDLYSDKTKLQQMLASVQKNGDTEVESDLISKLTELTNAINKISDSDNYKSIISNHSTTTTSSSAFRTFYGDQTDNVNKANADYNKLRSDVNNLINSNRKTYNNFEVGKRSGYISHNRYQEYKQSANYNQERFSNYSGILKKQQSKVSDQLSDAITKYTTAKAEASVPGASREKINAAREADEYVKQLEKVSQKLNQLSNTLTQNKDSIDQTNKAVNKPDNSYVIGPKKGSLADQSRYLARSGLTAAMSSSGSLVSQGSNARLTAFDNIKGVAYGIGGYHADNHVMDTISNSGYKYGYSGAEMSGFVSDYSGSTGNTGNYNKAATSWARQARITGSDSETTQSLEQSAGNASGLSGSQMSRLGNQITNEITSSGMTAKSSQQQQGLTELYNNATQYGASYKDLQQIAGLQGSLSSLGSQFQGTTGANNIIQATQTLSNYNSLQARTLFARGTGTKYSGLKGQAQLMQDMQDMNKNPASMSRVLNNAKDFAHGDSQYAAYNLSNMNPNVSMDTWEKLINANSKGKLDKSTLNKYLNDGSQAKKNDKSYSESGTSSIQKSNSALANSATKASESLDSFRSALAKIYKTVGGSFGGFGGVGMSVASAVGGSLVQGVGSGLVSGFVLRHGGFRGATKALFTKETWANGGRSLKNGGRSIVNAARNIRKGGKFTGLLRKGTSLAKSTGSTLLRSGERTGLLRSAGGLVRKAGIANLAFGAYDTINTLTHTKKGSKAQFEGLGKAAGTTAGSAGGAVLGSLLDPFIGPAGTIGGSIIGGWAGGKIGGLIGDGAHWVKDKFSGNHKKSTSKKSKLHDKDDWKILRSYNKMLDKAKTLVETAKSISLNGDNAKASDDSEKASGKGVEAAKSVAKKVGKELGVDPSLVFAQIMHETGGMTSKLANDGSNNLSGIKYVGQSGATRGSASPEGDYYAKFNSLDDYAKNFASILKNDGIDSSIKSVDQYATALKNHSYFTAGLGAYEAGMNSFKGQYANGGIRSFASGNGFISSQPTLVNNSDLFGEAGTEAFIPLNTSHAGAGLTALNDLAGVFGRKLVSPSEVGGNQNTTINPTYNINLTIQGGTDDPDNLAQTVANKVKEMLNQFEQQQTRQSQLNYFAH</sequence>
<feature type="region of interest" description="Disordered" evidence="2">
    <location>
        <begin position="593"/>
        <end position="618"/>
    </location>
</feature>
<keyword evidence="1" id="KW-0175">Coiled coil</keyword>
<feature type="region of interest" description="Disordered" evidence="2">
    <location>
        <begin position="391"/>
        <end position="418"/>
    </location>
</feature>
<evidence type="ECO:0000256" key="2">
    <source>
        <dbReference type="SAM" id="MobiDB-lite"/>
    </source>
</evidence>
<dbReference type="RefSeq" id="YP_009222246.1">
    <property type="nucleotide sequence ID" value="NC_029058.1"/>
</dbReference>
<organism evidence="4 5">
    <name type="scientific">Lactobacillus phage LfeInf</name>
    <dbReference type="NCBI Taxonomy" id="1567484"/>
    <lineage>
        <taxon>Viruses</taxon>
        <taxon>Duplodnaviria</taxon>
        <taxon>Heunggongvirae</taxon>
        <taxon>Uroviricota</taxon>
        <taxon>Caudoviricetes</taxon>
        <taxon>Herelleviridae</taxon>
        <taxon>Hopescreekvirus</taxon>
        <taxon>Hopescreekvirus LfeInf</taxon>
    </lineage>
</organism>
<dbReference type="Proteomes" id="UP000030922">
    <property type="component" value="Segment"/>
</dbReference>
<feature type="domain" description="Mannosyl-glycoprotein endo-beta-N-acetylglucosamidase-like" evidence="3">
    <location>
        <begin position="923"/>
        <end position="1025"/>
    </location>
</feature>
<dbReference type="GO" id="GO:0004040">
    <property type="term" value="F:amidase activity"/>
    <property type="evidence" value="ECO:0007669"/>
    <property type="project" value="InterPro"/>
</dbReference>
<proteinExistence type="predicted"/>
<evidence type="ECO:0000256" key="1">
    <source>
        <dbReference type="SAM" id="Coils"/>
    </source>
</evidence>
<evidence type="ECO:0000259" key="3">
    <source>
        <dbReference type="Pfam" id="PF01832"/>
    </source>
</evidence>
<dbReference type="KEGG" id="vg:26793796"/>
<reference evidence="5" key="1">
    <citation type="submission" date="2014-10" db="EMBL/GenBank/DDBJ databases">
        <title>Characterization of Lactobacillus fermentum phage vB_S_LfeInf.</title>
        <authorList>
            <person name="Liu M."/>
            <person name="Gill J.J."/>
            <person name="Berry J."/>
            <person name="Young R.III."/>
            <person name="Summer E.J."/>
        </authorList>
    </citation>
    <scope>NUCLEOTIDE SEQUENCE [LARGE SCALE GENOMIC DNA]</scope>
</reference>
<feature type="compositionally biased region" description="Polar residues" evidence="2">
    <location>
        <begin position="607"/>
        <end position="618"/>
    </location>
</feature>
<gene>
    <name evidence="4" type="ORF">LfeInf_008</name>
</gene>
<reference evidence="4 5" key="2">
    <citation type="journal article" date="2015" name="Biotechnol. Biofuels">
        <title>Bacteriophage application restores ethanol fermentation characteristics disrupted by Lactobacillus fermentum.</title>
        <authorList>
            <person name="Liu M."/>
            <person name="Bischoff K.M."/>
            <person name="Gill J.J."/>
            <person name="Mire-Criscione M.D."/>
            <person name="Berry J.D."/>
            <person name="Young R."/>
            <person name="Summer E.J."/>
        </authorList>
    </citation>
    <scope>NUCLEOTIDE SEQUENCE [LARGE SCALE GENOMIC DNA]</scope>
</reference>
<dbReference type="InterPro" id="IPR002901">
    <property type="entry name" value="MGlyc_endo_b_GlcNAc-like_dom"/>
</dbReference>
<name>A0A0A7NNW9_9CAUD</name>
<dbReference type="GeneID" id="26793796"/>
<evidence type="ECO:0000313" key="5">
    <source>
        <dbReference type="Proteomes" id="UP000030922"/>
    </source>
</evidence>
<accession>A0A0A7NNW9</accession>
<evidence type="ECO:0000313" key="4">
    <source>
        <dbReference type="EMBL" id="AIZ94634.1"/>
    </source>
</evidence>
<keyword evidence="5" id="KW-1185">Reference proteome</keyword>
<feature type="compositionally biased region" description="Polar residues" evidence="2">
    <location>
        <begin position="261"/>
        <end position="274"/>
    </location>
</feature>